<dbReference type="CDD" id="cd17535">
    <property type="entry name" value="REC_NarL-like"/>
    <property type="match status" value="1"/>
</dbReference>
<dbReference type="Gene3D" id="3.40.50.2300">
    <property type="match status" value="1"/>
</dbReference>
<dbReference type="PANTHER" id="PTHR43214:SF41">
    <property type="entry name" value="NITRATE_NITRITE RESPONSE REGULATOR PROTEIN NARP"/>
    <property type="match status" value="1"/>
</dbReference>
<dbReference type="InterPro" id="IPR016032">
    <property type="entry name" value="Sig_transdc_resp-reg_C-effctor"/>
</dbReference>
<dbReference type="InterPro" id="IPR001789">
    <property type="entry name" value="Sig_transdc_resp-reg_receiver"/>
</dbReference>
<evidence type="ECO:0000256" key="1">
    <source>
        <dbReference type="ARBA" id="ARBA00022553"/>
    </source>
</evidence>
<dbReference type="InterPro" id="IPR000792">
    <property type="entry name" value="Tscrpt_reg_LuxR_C"/>
</dbReference>
<dbReference type="SMART" id="SM00448">
    <property type="entry name" value="REC"/>
    <property type="match status" value="1"/>
</dbReference>
<dbReference type="PROSITE" id="PS00622">
    <property type="entry name" value="HTH_LUXR_1"/>
    <property type="match status" value="1"/>
</dbReference>
<comment type="caution">
    <text evidence="8">The sequence shown here is derived from an EMBL/GenBank/DDBJ whole genome shotgun (WGS) entry which is preliminary data.</text>
</comment>
<evidence type="ECO:0000256" key="2">
    <source>
        <dbReference type="ARBA" id="ARBA00023015"/>
    </source>
</evidence>
<dbReference type="Proteomes" id="UP000779507">
    <property type="component" value="Unassembled WGS sequence"/>
</dbReference>
<evidence type="ECO:0000256" key="3">
    <source>
        <dbReference type="ARBA" id="ARBA00023125"/>
    </source>
</evidence>
<feature type="domain" description="HTH luxR-type" evidence="6">
    <location>
        <begin position="153"/>
        <end position="218"/>
    </location>
</feature>
<accession>A0ABX2FMT2</accession>
<sequence length="222" mass="24795">MPVIDYPVRIALLDDHPLFRQGLRYILQALPYVEAVVEAGAFDELRGLCRQRVPDVLLLDLQMPGMDGPEVAQRLLEEFPDLKIIVLSMFSADKFITQMMKLGARSYLPKDADLDQLRAAIEDVLTTGHHFTPAVSRALVRGVQQPTRQPATRLPDPVQLTPREEEILRLICEGRTAAEIAGQLFISRRTVEGHRQNLLEKTSAPNSAGLVVYAVRHGLLDA</sequence>
<evidence type="ECO:0000256" key="4">
    <source>
        <dbReference type="ARBA" id="ARBA00023163"/>
    </source>
</evidence>
<keyword evidence="2" id="KW-0805">Transcription regulation</keyword>
<dbReference type="Pfam" id="PF00072">
    <property type="entry name" value="Response_reg"/>
    <property type="match status" value="1"/>
</dbReference>
<dbReference type="EMBL" id="JABSNP010000002">
    <property type="protein sequence ID" value="NRT17734.1"/>
    <property type="molecule type" value="Genomic_DNA"/>
</dbReference>
<organism evidence="8 9">
    <name type="scientific">Hymenobacter caeli</name>
    <dbReference type="NCBI Taxonomy" id="2735894"/>
    <lineage>
        <taxon>Bacteria</taxon>
        <taxon>Pseudomonadati</taxon>
        <taxon>Bacteroidota</taxon>
        <taxon>Cytophagia</taxon>
        <taxon>Cytophagales</taxon>
        <taxon>Hymenobacteraceae</taxon>
        <taxon>Hymenobacter</taxon>
    </lineage>
</organism>
<feature type="modified residue" description="4-aspartylphosphate" evidence="5">
    <location>
        <position position="60"/>
    </location>
</feature>
<keyword evidence="9" id="KW-1185">Reference proteome</keyword>
<evidence type="ECO:0000259" key="7">
    <source>
        <dbReference type="PROSITE" id="PS50110"/>
    </source>
</evidence>
<evidence type="ECO:0000256" key="5">
    <source>
        <dbReference type="PROSITE-ProRule" id="PRU00169"/>
    </source>
</evidence>
<dbReference type="SUPFAM" id="SSF52172">
    <property type="entry name" value="CheY-like"/>
    <property type="match status" value="1"/>
</dbReference>
<gene>
    <name evidence="8" type="ORF">HNP98_000541</name>
</gene>
<evidence type="ECO:0000313" key="9">
    <source>
        <dbReference type="Proteomes" id="UP000779507"/>
    </source>
</evidence>
<name>A0ABX2FMT2_9BACT</name>
<dbReference type="SMART" id="SM00421">
    <property type="entry name" value="HTH_LUXR"/>
    <property type="match status" value="1"/>
</dbReference>
<dbReference type="Pfam" id="PF00196">
    <property type="entry name" value="GerE"/>
    <property type="match status" value="1"/>
</dbReference>
<dbReference type="PANTHER" id="PTHR43214">
    <property type="entry name" value="TWO-COMPONENT RESPONSE REGULATOR"/>
    <property type="match status" value="1"/>
</dbReference>
<dbReference type="InterPro" id="IPR011006">
    <property type="entry name" value="CheY-like_superfamily"/>
</dbReference>
<dbReference type="RefSeq" id="WP_173808511.1">
    <property type="nucleotide sequence ID" value="NZ_JABSNP010000002.1"/>
</dbReference>
<dbReference type="InterPro" id="IPR058245">
    <property type="entry name" value="NreC/VraR/RcsB-like_REC"/>
</dbReference>
<dbReference type="PRINTS" id="PR00038">
    <property type="entry name" value="HTHLUXR"/>
</dbReference>
<dbReference type="PROSITE" id="PS50043">
    <property type="entry name" value="HTH_LUXR_2"/>
    <property type="match status" value="1"/>
</dbReference>
<dbReference type="CDD" id="cd06170">
    <property type="entry name" value="LuxR_C_like"/>
    <property type="match status" value="1"/>
</dbReference>
<dbReference type="SUPFAM" id="SSF46894">
    <property type="entry name" value="C-terminal effector domain of the bipartite response regulators"/>
    <property type="match status" value="1"/>
</dbReference>
<keyword evidence="3 8" id="KW-0238">DNA-binding</keyword>
<dbReference type="GO" id="GO:0003677">
    <property type="term" value="F:DNA binding"/>
    <property type="evidence" value="ECO:0007669"/>
    <property type="project" value="UniProtKB-KW"/>
</dbReference>
<protein>
    <submittedName>
        <fullName evidence="8">DNA-binding NarL/FixJ family response regulator</fullName>
    </submittedName>
</protein>
<dbReference type="InterPro" id="IPR039420">
    <property type="entry name" value="WalR-like"/>
</dbReference>
<keyword evidence="4" id="KW-0804">Transcription</keyword>
<proteinExistence type="predicted"/>
<keyword evidence="1 5" id="KW-0597">Phosphoprotein</keyword>
<feature type="domain" description="Response regulatory" evidence="7">
    <location>
        <begin position="9"/>
        <end position="125"/>
    </location>
</feature>
<reference evidence="8 9" key="1">
    <citation type="submission" date="2020-05" db="EMBL/GenBank/DDBJ databases">
        <title>Genomic Encyclopedia of Type Strains, Phase IV (KMG-V): Genome sequencing to study the core and pangenomes of soil and plant-associated prokaryotes.</title>
        <authorList>
            <person name="Whitman W."/>
        </authorList>
    </citation>
    <scope>NUCLEOTIDE SEQUENCE [LARGE SCALE GENOMIC DNA]</scope>
    <source>
        <strain evidence="8 9">9A</strain>
    </source>
</reference>
<dbReference type="PROSITE" id="PS50110">
    <property type="entry name" value="RESPONSE_REGULATORY"/>
    <property type="match status" value="1"/>
</dbReference>
<evidence type="ECO:0000259" key="6">
    <source>
        <dbReference type="PROSITE" id="PS50043"/>
    </source>
</evidence>
<evidence type="ECO:0000313" key="8">
    <source>
        <dbReference type="EMBL" id="NRT17734.1"/>
    </source>
</evidence>